<dbReference type="SUPFAM" id="SSF54427">
    <property type="entry name" value="NTF2-like"/>
    <property type="match status" value="1"/>
</dbReference>
<dbReference type="InterPro" id="IPR032710">
    <property type="entry name" value="NTF2-like_dom_sf"/>
</dbReference>
<keyword evidence="2" id="KW-1185">Reference proteome</keyword>
<gene>
    <name evidence="1" type="ORF">JF544_08555</name>
</gene>
<accession>A0ABS3DVF2</accession>
<name>A0ABS3DVF2_9BACI</name>
<proteinExistence type="predicted"/>
<organism evidence="1 2">
    <name type="scientific">Halobacillus kuroshimensis</name>
    <dbReference type="NCBI Taxonomy" id="302481"/>
    <lineage>
        <taxon>Bacteria</taxon>
        <taxon>Bacillati</taxon>
        <taxon>Bacillota</taxon>
        <taxon>Bacilli</taxon>
        <taxon>Bacillales</taxon>
        <taxon>Bacillaceae</taxon>
        <taxon>Halobacillus</taxon>
    </lineage>
</organism>
<dbReference type="Proteomes" id="UP000663970">
    <property type="component" value="Unassembled WGS sequence"/>
</dbReference>
<comment type="caution">
    <text evidence="1">The sequence shown here is derived from an EMBL/GenBank/DDBJ whole genome shotgun (WGS) entry which is preliminary data.</text>
</comment>
<sequence length="155" mass="17790">MKKKGSGGKFLVITALILLAAGVTAAGLFITSRPGYQAEKAVEAFYSYEQKGRYADSWLLLHSRMKDKFGKGHYIQDRAHVFMNHFGVETFTFTTGEVTHLDTWSMEKGTDPFKNVYVVSVDQKFKGKYGRFRLHQDVYVTEEKGGWKILWDYNK</sequence>
<dbReference type="RefSeq" id="WP_206933424.1">
    <property type="nucleotide sequence ID" value="NZ_JAEKJY010000002.1"/>
</dbReference>
<dbReference type="EMBL" id="JAEKJY010000002">
    <property type="protein sequence ID" value="MBN8235301.1"/>
    <property type="molecule type" value="Genomic_DNA"/>
</dbReference>
<protein>
    <recommendedName>
        <fullName evidence="3">DUF4878 domain-containing protein</fullName>
    </recommendedName>
</protein>
<reference evidence="1 2" key="1">
    <citation type="submission" date="2020-12" db="EMBL/GenBank/DDBJ databases">
        <title>Oil enriched cultivation method for isolating marine PHA-producing bacteria.</title>
        <authorList>
            <person name="Zheng W."/>
            <person name="Yu S."/>
            <person name="Huang Y."/>
        </authorList>
    </citation>
    <scope>NUCLEOTIDE SEQUENCE [LARGE SCALE GENOMIC DNA]</scope>
    <source>
        <strain evidence="1 2">SY-2-6</strain>
    </source>
</reference>
<evidence type="ECO:0000313" key="2">
    <source>
        <dbReference type="Proteomes" id="UP000663970"/>
    </source>
</evidence>
<evidence type="ECO:0000313" key="1">
    <source>
        <dbReference type="EMBL" id="MBN8235301.1"/>
    </source>
</evidence>
<evidence type="ECO:0008006" key="3">
    <source>
        <dbReference type="Google" id="ProtNLM"/>
    </source>
</evidence>